<feature type="compositionally biased region" description="Basic and acidic residues" evidence="1">
    <location>
        <begin position="1129"/>
        <end position="1140"/>
    </location>
</feature>
<dbReference type="InterPro" id="IPR043129">
    <property type="entry name" value="ATPase_NBD"/>
</dbReference>
<dbReference type="Gene3D" id="3.90.640.10">
    <property type="entry name" value="Actin, Chain A, domain 4"/>
    <property type="match status" value="1"/>
</dbReference>
<organism evidence="2 3">
    <name type="scientific">Streptosporangium saharense</name>
    <dbReference type="NCBI Taxonomy" id="1706840"/>
    <lineage>
        <taxon>Bacteria</taxon>
        <taxon>Bacillati</taxon>
        <taxon>Actinomycetota</taxon>
        <taxon>Actinomycetes</taxon>
        <taxon>Streptosporangiales</taxon>
        <taxon>Streptosporangiaceae</taxon>
        <taxon>Streptosporangium</taxon>
    </lineage>
</organism>
<evidence type="ECO:0000256" key="1">
    <source>
        <dbReference type="SAM" id="MobiDB-lite"/>
    </source>
</evidence>
<dbReference type="Proteomes" id="UP000552644">
    <property type="component" value="Unassembled WGS sequence"/>
</dbReference>
<sequence>MTVRLLFAGPNDGEGDDETSPGVFVIFEVNGEYRLPDVFVEPDGVAHAVNVQGPGPQPPDDELAGRVAELYTLPGWRPRPVPGRYLLVQGPAVPAADLGLGGERTVRIAWWIGEAGTGPREFTLELRLMPPGARPAKGGVNQDATRRVAPIGEPRRHVSFFGHAAIDYGTSSSTVTLYDRTGGRRVEMDEQQFDVLLGGFDRLLLDGPVGTHEADWAQARDDIVRSLTTRLNSLLGLSGTGDSVRVTVTPEGLEVLQPGFQHLPVPRVRYRDALCKELDVAISRMDEKLGTAYAMSLSGCYADAFGTPALGSLYLHQVVFDGDSPEISSEIKVLEGSPLRAVLGDRADRVTRAYPGLKRAFSRPREMPELRGEGGAPVTTDTLLMHAYNDLVDKTIEYGNEKRSAEWGIRGLNHLVLTYPTTLPPSGRRALEKLAQSSLRMARVTTTFDEAVAAALFFVMRDFGGESDTGVEPFRARSRRVRPGRPAWRQNMLVIDIGGGTTDVALFALHLIDRQVPAEDVPEEFFGRHYVIRPEVRGSTGHPQLGGDLLTLRVFHWLKAEIADALMALTGRSGDASGGPSSAEEETWLGHWPASHVGADGVPRPIAPAFIANPDPGPRPEQVWAALRDLLPTHSPVLAAGGRAAPGRAFFRLWQEAEQAKRLLGAGREYTLPKNKLQEVLNNIDGRSRPPAALVERLGHTVVTLLPEQFEHLATPVITAAVDIALTTFSAQRRREPGEPIDIVALSGKTSTMPLVERIVARRLRELTLNGVDGTDAVPVPRLVVERRYAKQATSIGACWAHSFSRYADIESEDPGGPAGEAERHVDSRERLRAGQNVVGIAVDNLFQSLPCDFSLQNTDTRVGMLLNAGDQLDIADRTGRLSVRTAWRPMKEDIHIHRELGGDRGESIEWGRFTFDSRQDRLTQANVDWGRIRFQIEINQELEPVIHLCHGGNPIYLVEGEHGDVGAALNGGRHGVQLEATGLPAAIHVRRTPDALDDRATVELFPILAPGEATRRHLRSYLLESGGDGRVFSGAISPAWLPAPAPGYGAATWEFLWADGHGRLSPLFRMSAPRRDAHVRYHVTLDHLGRLRIHVGYPRYLAARRLTDLADYPGSVFTSPMDPGEPFGKPEWEPFTGDH</sequence>
<reference evidence="2 3" key="1">
    <citation type="submission" date="2020-08" db="EMBL/GenBank/DDBJ databases">
        <title>Genomic Encyclopedia of Type Strains, Phase III (KMG-III): the genomes of soil and plant-associated and newly described type strains.</title>
        <authorList>
            <person name="Whitman W."/>
        </authorList>
    </citation>
    <scope>NUCLEOTIDE SEQUENCE [LARGE SCALE GENOMIC DNA]</scope>
    <source>
        <strain evidence="2 3">CECT 8840</strain>
    </source>
</reference>
<name>A0A7W7QKP7_9ACTN</name>
<dbReference type="EMBL" id="JACHJP010000002">
    <property type="protein sequence ID" value="MBB4915351.1"/>
    <property type="molecule type" value="Genomic_DNA"/>
</dbReference>
<gene>
    <name evidence="2" type="ORF">FHS44_002436</name>
</gene>
<keyword evidence="3" id="KW-1185">Reference proteome</keyword>
<comment type="caution">
    <text evidence="2">The sequence shown here is derived from an EMBL/GenBank/DDBJ whole genome shotgun (WGS) entry which is preliminary data.</text>
</comment>
<feature type="region of interest" description="Disordered" evidence="1">
    <location>
        <begin position="1121"/>
        <end position="1140"/>
    </location>
</feature>
<dbReference type="Gene3D" id="3.30.420.40">
    <property type="match status" value="2"/>
</dbReference>
<evidence type="ECO:0000313" key="2">
    <source>
        <dbReference type="EMBL" id="MBB4915351.1"/>
    </source>
</evidence>
<dbReference type="SUPFAM" id="SSF53067">
    <property type="entry name" value="Actin-like ATPase domain"/>
    <property type="match status" value="1"/>
</dbReference>
<evidence type="ECO:0000313" key="3">
    <source>
        <dbReference type="Proteomes" id="UP000552644"/>
    </source>
</evidence>
<dbReference type="AlphaFoldDB" id="A0A7W7QKP7"/>
<proteinExistence type="predicted"/>
<protein>
    <recommendedName>
        <fullName evidence="4">Virulence factor SrfB</fullName>
    </recommendedName>
</protein>
<accession>A0A7W7QKP7</accession>
<dbReference type="RefSeq" id="WP_184714025.1">
    <property type="nucleotide sequence ID" value="NZ_JACHJP010000002.1"/>
</dbReference>
<evidence type="ECO:0008006" key="4">
    <source>
        <dbReference type="Google" id="ProtNLM"/>
    </source>
</evidence>